<feature type="signal peptide" evidence="2">
    <location>
        <begin position="1"/>
        <end position="27"/>
    </location>
</feature>
<feature type="domain" description="BIG2" evidence="3">
    <location>
        <begin position="304"/>
        <end position="389"/>
    </location>
</feature>
<dbReference type="RefSeq" id="WP_189691127.1">
    <property type="nucleotide sequence ID" value="NZ_BMYK01000058.1"/>
</dbReference>
<name>A0ABQ3GIC8_9BURK</name>
<dbReference type="PROSITE" id="PS51257">
    <property type="entry name" value="PROKAR_LIPOPROTEIN"/>
    <property type="match status" value="1"/>
</dbReference>
<dbReference type="SMART" id="SM00635">
    <property type="entry name" value="BID_2"/>
    <property type="match status" value="5"/>
</dbReference>
<dbReference type="InterPro" id="IPR008964">
    <property type="entry name" value="Invasin/intimin_cell_adhesion"/>
</dbReference>
<feature type="domain" description="BIG2" evidence="3">
    <location>
        <begin position="36"/>
        <end position="117"/>
    </location>
</feature>
<feature type="region of interest" description="Disordered" evidence="1">
    <location>
        <begin position="567"/>
        <end position="610"/>
    </location>
</feature>
<proteinExistence type="predicted"/>
<accession>A0ABQ3GIC8</accession>
<evidence type="ECO:0000313" key="4">
    <source>
        <dbReference type="EMBL" id="GHD04884.1"/>
    </source>
</evidence>
<evidence type="ECO:0000256" key="2">
    <source>
        <dbReference type="SAM" id="SignalP"/>
    </source>
</evidence>
<reference evidence="5" key="1">
    <citation type="journal article" date="2019" name="Int. J. Syst. Evol. Microbiol.">
        <title>The Global Catalogue of Microorganisms (GCM) 10K type strain sequencing project: providing services to taxonomists for standard genome sequencing and annotation.</title>
        <authorList>
            <consortium name="The Broad Institute Genomics Platform"/>
            <consortium name="The Broad Institute Genome Sequencing Center for Infectious Disease"/>
            <person name="Wu L."/>
            <person name="Ma J."/>
        </authorList>
    </citation>
    <scope>NUCLEOTIDE SEQUENCE [LARGE SCALE GENOMIC DNA]</scope>
    <source>
        <strain evidence="5">KCTC 23314</strain>
    </source>
</reference>
<evidence type="ECO:0000256" key="1">
    <source>
        <dbReference type="SAM" id="MobiDB-lite"/>
    </source>
</evidence>
<dbReference type="Pfam" id="PF02368">
    <property type="entry name" value="Big_2"/>
    <property type="match status" value="5"/>
</dbReference>
<evidence type="ECO:0000259" key="3">
    <source>
        <dbReference type="SMART" id="SM00635"/>
    </source>
</evidence>
<dbReference type="InterPro" id="IPR003343">
    <property type="entry name" value="Big_2"/>
</dbReference>
<feature type="compositionally biased region" description="Gly residues" evidence="1">
    <location>
        <begin position="570"/>
        <end position="610"/>
    </location>
</feature>
<keyword evidence="2" id="KW-0732">Signal</keyword>
<feature type="domain" description="BIG2" evidence="3">
    <location>
        <begin position="395"/>
        <end position="480"/>
    </location>
</feature>
<gene>
    <name evidence="4" type="ORF">GCM10007320_66260</name>
</gene>
<sequence length="723" mass="66789">MLLPFRLLWWHLKLLALAGLVSLSACNGGGDSSPATLRALEIQPAQATLAAGTSVQLSATAIYTDNTNRDVTGSVAWSSGTPSVVAVDAAGKAAGAAVGTATVSASFEGQSASASLTVTPATVASIAVTPAIASAPAGTHSQFAATATLTDNSTQDVTADVDWATSNATFASISTAGLASGLAQGQVTVTATCRVATCGSATAAATFNITAAQLLSLAVTPATPSIALGTTQQLIATGTFGDNTTRDLSNQVTWTSDNAAVATVSNAPGTVGWVNSVAVGNAQITAQFAGVTSTAITLNVTPATLSSITVTPASPNVAAGLSQQFTAVGIYSDQTTQPLTDQVTWASSNGGVATVSNANGSHGLATTTATGTASITAASGAIASAPVTLTVTPATLVSLAVNPSSASVASGGTQGFAAVGTFTDASTQDLTATAMWTSSAPSVATVSNAAGTKGLATGLVNGATTITALVGSVSSTSLLTVQPNTYSIPGSYTYTVPGGVTAVQVDAVGGGGGGGVYTGGHGGRVTVTMAVSPGDVLNLFVGGGGATDNITGGGGGASTVNAGTPNQVIAGGGGGSGSGTAGNGSGGNGGGNGVAAGSQGGDSSGGFGGSGGTGGAIGTFSGAPGVAGGNGNGGQGGVGGRGAPGGAGAGSGSGGAGGSACCGGGGGGGYGGGAGGGSGPMSDGGGGGGGSTGPSGAVFSLATNRGAAGAAGGNGSITISIVP</sequence>
<feature type="domain" description="BIG2" evidence="3">
    <location>
        <begin position="213"/>
        <end position="298"/>
    </location>
</feature>
<dbReference type="Proteomes" id="UP000626210">
    <property type="component" value="Unassembled WGS sequence"/>
</dbReference>
<dbReference type="EMBL" id="BMYK01000058">
    <property type="protein sequence ID" value="GHD04884.1"/>
    <property type="molecule type" value="Genomic_DNA"/>
</dbReference>
<feature type="chain" id="PRO_5046340395" description="BIG2 domain-containing protein" evidence="2">
    <location>
        <begin position="28"/>
        <end position="723"/>
    </location>
</feature>
<comment type="caution">
    <text evidence="4">The sequence shown here is derived from an EMBL/GenBank/DDBJ whole genome shotgun (WGS) entry which is preliminary data.</text>
</comment>
<feature type="domain" description="BIG2" evidence="3">
    <location>
        <begin position="122"/>
        <end position="203"/>
    </location>
</feature>
<protein>
    <recommendedName>
        <fullName evidence="3">BIG2 domain-containing protein</fullName>
    </recommendedName>
</protein>
<organism evidence="4 5">
    <name type="scientific">Pseudorhodoferax aquiterrae</name>
    <dbReference type="NCBI Taxonomy" id="747304"/>
    <lineage>
        <taxon>Bacteria</taxon>
        <taxon>Pseudomonadati</taxon>
        <taxon>Pseudomonadota</taxon>
        <taxon>Betaproteobacteria</taxon>
        <taxon>Burkholderiales</taxon>
        <taxon>Comamonadaceae</taxon>
    </lineage>
</organism>
<evidence type="ECO:0000313" key="5">
    <source>
        <dbReference type="Proteomes" id="UP000626210"/>
    </source>
</evidence>
<dbReference type="SUPFAM" id="SSF49373">
    <property type="entry name" value="Invasin/intimin cell-adhesion fragments"/>
    <property type="match status" value="3"/>
</dbReference>
<keyword evidence="5" id="KW-1185">Reference proteome</keyword>
<dbReference type="PRINTS" id="PR01228">
    <property type="entry name" value="EGGSHELL"/>
</dbReference>
<dbReference type="Gene3D" id="2.60.40.1080">
    <property type="match status" value="5"/>
</dbReference>